<evidence type="ECO:0000313" key="4">
    <source>
        <dbReference type="WBParaSite" id="PDA_v2.g9058.t1"/>
    </source>
</evidence>
<accession>A0A914R3B5</accession>
<feature type="region of interest" description="Disordered" evidence="2">
    <location>
        <begin position="120"/>
        <end position="188"/>
    </location>
</feature>
<feature type="region of interest" description="Disordered" evidence="2">
    <location>
        <begin position="67"/>
        <end position="86"/>
    </location>
</feature>
<feature type="compositionally biased region" description="Basic residues" evidence="2">
    <location>
        <begin position="7"/>
        <end position="18"/>
    </location>
</feature>
<reference evidence="4" key="1">
    <citation type="submission" date="2022-11" db="UniProtKB">
        <authorList>
            <consortium name="WormBaseParasite"/>
        </authorList>
    </citation>
    <scope>IDENTIFICATION</scope>
</reference>
<keyword evidence="1" id="KW-0175">Coiled coil</keyword>
<keyword evidence="3" id="KW-1185">Reference proteome</keyword>
<dbReference type="AlphaFoldDB" id="A0A914R3B5"/>
<feature type="compositionally biased region" description="Polar residues" evidence="2">
    <location>
        <begin position="120"/>
        <end position="138"/>
    </location>
</feature>
<dbReference type="WBParaSite" id="PDA_v2.g9058.t1">
    <property type="protein sequence ID" value="PDA_v2.g9058.t1"/>
    <property type="gene ID" value="PDA_v2.g9058"/>
</dbReference>
<organism evidence="3 4">
    <name type="scientific">Panagrolaimus davidi</name>
    <dbReference type="NCBI Taxonomy" id="227884"/>
    <lineage>
        <taxon>Eukaryota</taxon>
        <taxon>Metazoa</taxon>
        <taxon>Ecdysozoa</taxon>
        <taxon>Nematoda</taxon>
        <taxon>Chromadorea</taxon>
        <taxon>Rhabditida</taxon>
        <taxon>Tylenchina</taxon>
        <taxon>Panagrolaimomorpha</taxon>
        <taxon>Panagrolaimoidea</taxon>
        <taxon>Panagrolaimidae</taxon>
        <taxon>Panagrolaimus</taxon>
    </lineage>
</organism>
<evidence type="ECO:0000313" key="3">
    <source>
        <dbReference type="Proteomes" id="UP000887578"/>
    </source>
</evidence>
<feature type="compositionally biased region" description="Basic and acidic residues" evidence="2">
    <location>
        <begin position="173"/>
        <end position="187"/>
    </location>
</feature>
<feature type="compositionally biased region" description="Polar residues" evidence="2">
    <location>
        <begin position="154"/>
        <end position="172"/>
    </location>
</feature>
<sequence>MENGNRPSKKPFLKKGTGKARILQRNVINIRPKTAETGDSGVRDINLQISPTYDFLSIRTTVTTYEKESPPKVPIETESNGADEEAKQYKDEKNLHAFQQLYSTSAKQLEGLNLKHGASTSSRTVSYTSLNQIQTPPIQNKEEENEYDESNYSAQINAASRSTESASVGTSHVSHEPKNNDSQESEHGNFSAITKFPASALRSVVDPNLYLYGTSYRENQSLSPDYTGQFDNITAPSNTKNQSPFFKGRSTSLIQYTQQKPLSYLSQKAQRLGIIPEIKYILPPHPKALESPDVANEFRTPKSKKYISFFNTPLLPKTSVNNEERKVLESLAEQLRALLILIDVTLDGKKDRMNKLKYIYSEKAKALEKKEKEMKEKTIAEEKKLMGAKAKLKLEIDKMKQTDGVLKKLESELKQVKTKYVDTSRILSNYRTTKNLMEEKLKKAEEELQKEKEKAMKWELLNSRLKVLSNSPKK</sequence>
<feature type="coiled-coil region" evidence="1">
    <location>
        <begin position="363"/>
        <end position="461"/>
    </location>
</feature>
<proteinExistence type="predicted"/>
<evidence type="ECO:0000256" key="1">
    <source>
        <dbReference type="SAM" id="Coils"/>
    </source>
</evidence>
<feature type="region of interest" description="Disordered" evidence="2">
    <location>
        <begin position="221"/>
        <end position="245"/>
    </location>
</feature>
<name>A0A914R3B5_9BILA</name>
<protein>
    <submittedName>
        <fullName evidence="4">Uncharacterized protein</fullName>
    </submittedName>
</protein>
<evidence type="ECO:0000256" key="2">
    <source>
        <dbReference type="SAM" id="MobiDB-lite"/>
    </source>
</evidence>
<dbReference type="Proteomes" id="UP000887578">
    <property type="component" value="Unplaced"/>
</dbReference>
<feature type="region of interest" description="Disordered" evidence="2">
    <location>
        <begin position="1"/>
        <end position="25"/>
    </location>
</feature>